<keyword evidence="2 3" id="KW-0040">ANK repeat</keyword>
<keyword evidence="5" id="KW-1185">Reference proteome</keyword>
<gene>
    <name evidence="4" type="ORF">ODALV1_LOCUS17791</name>
</gene>
<comment type="caution">
    <text evidence="4">The sequence shown here is derived from an EMBL/GenBank/DDBJ whole genome shotgun (WGS) entry which is preliminary data.</text>
</comment>
<evidence type="ECO:0000313" key="5">
    <source>
        <dbReference type="Proteomes" id="UP001642540"/>
    </source>
</evidence>
<evidence type="ECO:0000256" key="2">
    <source>
        <dbReference type="ARBA" id="ARBA00023043"/>
    </source>
</evidence>
<dbReference type="SMART" id="SM00248">
    <property type="entry name" value="ANK"/>
    <property type="match status" value="4"/>
</dbReference>
<evidence type="ECO:0000313" key="4">
    <source>
        <dbReference type="EMBL" id="CAL8117644.1"/>
    </source>
</evidence>
<dbReference type="Proteomes" id="UP001642540">
    <property type="component" value="Unassembled WGS sequence"/>
</dbReference>
<dbReference type="InterPro" id="IPR002110">
    <property type="entry name" value="Ankyrin_rpt"/>
</dbReference>
<dbReference type="Pfam" id="PF12796">
    <property type="entry name" value="Ank_2"/>
    <property type="match status" value="1"/>
</dbReference>
<protein>
    <recommendedName>
        <fullName evidence="6">NACHT domain-containing protein</fullName>
    </recommendedName>
</protein>
<dbReference type="SUPFAM" id="SSF52540">
    <property type="entry name" value="P-loop containing nucleoside triphosphate hydrolases"/>
    <property type="match status" value="1"/>
</dbReference>
<proteinExistence type="predicted"/>
<dbReference type="SUPFAM" id="SSF48403">
    <property type="entry name" value="Ankyrin repeat"/>
    <property type="match status" value="1"/>
</dbReference>
<feature type="repeat" description="ANK" evidence="3">
    <location>
        <begin position="927"/>
        <end position="961"/>
    </location>
</feature>
<evidence type="ECO:0000256" key="3">
    <source>
        <dbReference type="PROSITE-ProRule" id="PRU00023"/>
    </source>
</evidence>
<dbReference type="PROSITE" id="PS50088">
    <property type="entry name" value="ANK_REPEAT"/>
    <property type="match status" value="1"/>
</dbReference>
<name>A0ABP1R1Z8_9HEXA</name>
<evidence type="ECO:0000256" key="1">
    <source>
        <dbReference type="ARBA" id="ARBA00022737"/>
    </source>
</evidence>
<organism evidence="4 5">
    <name type="scientific">Orchesella dallaii</name>
    <dbReference type="NCBI Taxonomy" id="48710"/>
    <lineage>
        <taxon>Eukaryota</taxon>
        <taxon>Metazoa</taxon>
        <taxon>Ecdysozoa</taxon>
        <taxon>Arthropoda</taxon>
        <taxon>Hexapoda</taxon>
        <taxon>Collembola</taxon>
        <taxon>Entomobryomorpha</taxon>
        <taxon>Entomobryoidea</taxon>
        <taxon>Orchesellidae</taxon>
        <taxon>Orchesellinae</taxon>
        <taxon>Orchesella</taxon>
    </lineage>
</organism>
<dbReference type="Gene3D" id="1.25.40.20">
    <property type="entry name" value="Ankyrin repeat-containing domain"/>
    <property type="match status" value="2"/>
</dbReference>
<accession>A0ABP1R1Z8</accession>
<dbReference type="PANTHER" id="PTHR24198">
    <property type="entry name" value="ANKYRIN REPEAT AND PROTEIN KINASE DOMAIN-CONTAINING PROTEIN"/>
    <property type="match status" value="1"/>
</dbReference>
<evidence type="ECO:0008006" key="6">
    <source>
        <dbReference type="Google" id="ProtNLM"/>
    </source>
</evidence>
<dbReference type="InterPro" id="IPR027417">
    <property type="entry name" value="P-loop_NTPase"/>
</dbReference>
<keyword evidence="1" id="KW-0677">Repeat</keyword>
<dbReference type="EMBL" id="CAXLJM020000055">
    <property type="protein sequence ID" value="CAL8117644.1"/>
    <property type="molecule type" value="Genomic_DNA"/>
</dbReference>
<dbReference type="InterPro" id="IPR036770">
    <property type="entry name" value="Ankyrin_rpt-contain_sf"/>
</dbReference>
<dbReference type="PANTHER" id="PTHR24198:SF165">
    <property type="entry name" value="ANKYRIN REPEAT-CONTAINING PROTEIN-RELATED"/>
    <property type="match status" value="1"/>
</dbReference>
<sequence>MEKTKTWVVYKNGKVLETNSDAKSILKGVRFKLITEVFKNSSCNNLIPVIPEFGFEDTEIDDLELQTRTPQKWARKFIDILLNRHNLVECFNILCNLNKYDLCNYHLLIVELFKSLPNVEVREVELEVHSEREEKVEQYVMFQGIRVKLDDLMNESASLVREKIRDEFAHGNIPIVVNTQVPDKLEYYVQRTVTSRNRLKVEVLKHNFEDVFLIDEMARFQLSSFIGSSGTTAPSGNQLKELTARFILLEHKQDFEKIRQLAHARSIHVHWIKYNGKNFELVYSGAVETLKEYIDDEQTSFPENELAFSTENKVIIADSPGMGKTSLLANIAHQIISQDDKMLVRFIVLNEFVKEFTGEKVNVISIVKKIAEQSSVYEFGRKFVEHTLKTGPCALMFDGFDEVHFNQISNAKQILQAAATLPQARIFVATRRNLQDELEKTFQVLGFTIQPFKESNQVEFLLKFWEMKGALSNDSLTNFTKECLKQLTSKMTDSERDIAGIPLQCRLLAEAYEEDAIRCSRVGYHLYEDSNSIALIDSIYEMYERYINMQFQKMFKQRFSFTRYESIKRVHMYHAMKVLFPDHAILLKNLNTSFLTINELCGLGLLEATNSNDIRFVHRTFAEFFIAWFVHENMNTSTIYQEFVLSTIFKTKPFSRSWGMLNATSANETCFEFVFPVICYFVNGFLRNKDLINFTSSHFPEKAMPIYIASAYHNYNYIPNLIISGISYFADNQRAKESEISTLLLTAAALSSVEFMKLLFSNIDITSLQFLKLRRVYDSGSFMITPLHIAVLFRRYSLVEYLIQRFENKLGELRYLAHVCVSNSIFDSDTVLEEKIQIIKLLTENNKACINERLRNGRPPIMQDNISPKLIVSLINAGADLSCIDEMGNTFLHRITYNVTIKPKSLHQIIVALNEEGFQSFNEPNRNNATPLHLIVQEMEILKETLQLFLFNHADLNAVDEENDSVLFYAIRGGRSVEFIKGMIDLGADWKHCNLNKENALHICIKCKNLEVKKYLVETFNMAVKE</sequence>
<reference evidence="4 5" key="1">
    <citation type="submission" date="2024-08" db="EMBL/GenBank/DDBJ databases">
        <authorList>
            <person name="Cucini C."/>
            <person name="Frati F."/>
        </authorList>
    </citation>
    <scope>NUCLEOTIDE SEQUENCE [LARGE SCALE GENOMIC DNA]</scope>
</reference>
<dbReference type="Gene3D" id="3.40.50.300">
    <property type="entry name" value="P-loop containing nucleotide triphosphate hydrolases"/>
    <property type="match status" value="1"/>
</dbReference>